<protein>
    <submittedName>
        <fullName evidence="2">Uncharacterized protein</fullName>
    </submittedName>
</protein>
<feature type="region of interest" description="Disordered" evidence="1">
    <location>
        <begin position="1"/>
        <end position="43"/>
    </location>
</feature>
<organism evidence="2 3">
    <name type="scientific">Helicobacter pylori Hp H-1</name>
    <dbReference type="NCBI Taxonomy" id="992058"/>
    <lineage>
        <taxon>Bacteria</taxon>
        <taxon>Pseudomonadati</taxon>
        <taxon>Campylobacterota</taxon>
        <taxon>Epsilonproteobacteria</taxon>
        <taxon>Campylobacterales</taxon>
        <taxon>Helicobacteraceae</taxon>
        <taxon>Helicobacter</taxon>
    </lineage>
</organism>
<gene>
    <name evidence="2" type="ORF">HPHPH1_0949</name>
</gene>
<dbReference type="PATRIC" id="fig|992058.3.peg.950"/>
<evidence type="ECO:0000313" key="2">
    <source>
        <dbReference type="EMBL" id="EMR58703.1"/>
    </source>
</evidence>
<reference evidence="2 3" key="1">
    <citation type="submission" date="2013-02" db="EMBL/GenBank/DDBJ databases">
        <title>Comparitive Sequence Analysis of H. pylori Isolates.</title>
        <authorList>
            <person name="Blanchard T.G."/>
            <person name="Czinn S.J."/>
            <person name="McCracken C.M."/>
            <person name="Abolude K.A."/>
            <person name="Shefchek K.S."/>
            <person name="Maroo A.M."/>
            <person name="Santana-Cruz I.S."/>
            <person name="Tallon L.J."/>
            <person name="Ficke F.W.F."/>
        </authorList>
    </citation>
    <scope>NUCLEOTIDE SEQUENCE [LARGE SCALE GENOMIC DNA]</scope>
    <source>
        <strain evidence="2 3">Hp H-1</strain>
    </source>
</reference>
<evidence type="ECO:0000313" key="3">
    <source>
        <dbReference type="Proteomes" id="UP000011947"/>
    </source>
</evidence>
<dbReference type="EMBL" id="AOTX01000028">
    <property type="protein sequence ID" value="EMR58703.1"/>
    <property type="molecule type" value="Genomic_DNA"/>
</dbReference>
<sequence length="43" mass="5131">MIDQVKLWRSLDPTNTPKLSFSEPFNQQQFQDNKLALHDRNND</sequence>
<evidence type="ECO:0000256" key="1">
    <source>
        <dbReference type="SAM" id="MobiDB-lite"/>
    </source>
</evidence>
<feature type="compositionally biased region" description="Polar residues" evidence="1">
    <location>
        <begin position="12"/>
        <end position="32"/>
    </location>
</feature>
<comment type="caution">
    <text evidence="2">The sequence shown here is derived from an EMBL/GenBank/DDBJ whole genome shotgun (WGS) entry which is preliminary data.</text>
</comment>
<dbReference type="AlphaFoldDB" id="M7S3C5"/>
<accession>M7S3C5</accession>
<name>M7S3C5_HELPX</name>
<dbReference type="Proteomes" id="UP000011947">
    <property type="component" value="Unassembled WGS sequence"/>
</dbReference>
<proteinExistence type="predicted"/>